<feature type="region of interest" description="Disordered" evidence="1">
    <location>
        <begin position="55"/>
        <end position="84"/>
    </location>
</feature>
<protein>
    <recommendedName>
        <fullName evidence="4">Diacylglycerol O-acyltransferase</fullName>
    </recommendedName>
</protein>
<evidence type="ECO:0000313" key="3">
    <source>
        <dbReference type="Proteomes" id="UP001497623"/>
    </source>
</evidence>
<dbReference type="AlphaFoldDB" id="A0AAV2Q0Q6"/>
<dbReference type="Proteomes" id="UP001497623">
    <property type="component" value="Unassembled WGS sequence"/>
</dbReference>
<sequence>LLHDEDDLLKEMSARANMPFVRGHSQWEVLIAPLKHYYGPHTLSTLKMSYANLKDPYPAEDTEQDNGDEYVTGPDPDSADDEPRSTEWTAVVIRLHHALGDGRSLVGLMVSVLTDNTFPDRLSDTPASQMATRPWSGRRSRLVHLLWSLTQLPCVVWRLLKRGDASLLHGPRLEGDKHLVW</sequence>
<keyword evidence="3" id="KW-1185">Reference proteome</keyword>
<feature type="non-terminal residue" evidence="2">
    <location>
        <position position="1"/>
    </location>
</feature>
<accession>A0AAV2Q0Q6</accession>
<comment type="caution">
    <text evidence="2">The sequence shown here is derived from an EMBL/GenBank/DDBJ whole genome shotgun (WGS) entry which is preliminary data.</text>
</comment>
<evidence type="ECO:0000256" key="1">
    <source>
        <dbReference type="SAM" id="MobiDB-lite"/>
    </source>
</evidence>
<proteinExistence type="predicted"/>
<feature type="non-terminal residue" evidence="2">
    <location>
        <position position="181"/>
    </location>
</feature>
<name>A0AAV2Q0Q6_MEGNR</name>
<gene>
    <name evidence="2" type="ORF">MNOR_LOCUS7086</name>
</gene>
<evidence type="ECO:0008006" key="4">
    <source>
        <dbReference type="Google" id="ProtNLM"/>
    </source>
</evidence>
<evidence type="ECO:0000313" key="2">
    <source>
        <dbReference type="EMBL" id="CAL4068284.1"/>
    </source>
</evidence>
<dbReference type="EMBL" id="CAXKWB010003054">
    <property type="protein sequence ID" value="CAL4068284.1"/>
    <property type="molecule type" value="Genomic_DNA"/>
</dbReference>
<feature type="compositionally biased region" description="Acidic residues" evidence="1">
    <location>
        <begin position="58"/>
        <end position="68"/>
    </location>
</feature>
<organism evidence="2 3">
    <name type="scientific">Meganyctiphanes norvegica</name>
    <name type="common">Northern krill</name>
    <name type="synonym">Thysanopoda norvegica</name>
    <dbReference type="NCBI Taxonomy" id="48144"/>
    <lineage>
        <taxon>Eukaryota</taxon>
        <taxon>Metazoa</taxon>
        <taxon>Ecdysozoa</taxon>
        <taxon>Arthropoda</taxon>
        <taxon>Crustacea</taxon>
        <taxon>Multicrustacea</taxon>
        <taxon>Malacostraca</taxon>
        <taxon>Eumalacostraca</taxon>
        <taxon>Eucarida</taxon>
        <taxon>Euphausiacea</taxon>
        <taxon>Euphausiidae</taxon>
        <taxon>Meganyctiphanes</taxon>
    </lineage>
</organism>
<reference evidence="2 3" key="1">
    <citation type="submission" date="2024-05" db="EMBL/GenBank/DDBJ databases">
        <authorList>
            <person name="Wallberg A."/>
        </authorList>
    </citation>
    <scope>NUCLEOTIDE SEQUENCE [LARGE SCALE GENOMIC DNA]</scope>
</reference>